<organism evidence="2 3">
    <name type="scientific">Chelonia mydas</name>
    <name type="common">Green sea-turtle</name>
    <name type="synonym">Chelonia agassizi</name>
    <dbReference type="NCBI Taxonomy" id="8469"/>
    <lineage>
        <taxon>Eukaryota</taxon>
        <taxon>Metazoa</taxon>
        <taxon>Chordata</taxon>
        <taxon>Craniata</taxon>
        <taxon>Vertebrata</taxon>
        <taxon>Euteleostomi</taxon>
        <taxon>Archelosauria</taxon>
        <taxon>Testudinata</taxon>
        <taxon>Testudines</taxon>
        <taxon>Cryptodira</taxon>
        <taxon>Durocryptodira</taxon>
        <taxon>Americhelydia</taxon>
        <taxon>Chelonioidea</taxon>
        <taxon>Cheloniidae</taxon>
        <taxon>Chelonia</taxon>
    </lineage>
</organism>
<feature type="compositionally biased region" description="Basic and acidic residues" evidence="1">
    <location>
        <begin position="14"/>
        <end position="29"/>
    </location>
</feature>
<dbReference type="Proteomes" id="UP000031443">
    <property type="component" value="Unassembled WGS sequence"/>
</dbReference>
<evidence type="ECO:0000256" key="1">
    <source>
        <dbReference type="SAM" id="MobiDB-lite"/>
    </source>
</evidence>
<protein>
    <submittedName>
        <fullName evidence="2">Uncharacterized protein</fullName>
    </submittedName>
</protein>
<proteinExistence type="predicted"/>
<evidence type="ECO:0000313" key="2">
    <source>
        <dbReference type="EMBL" id="EMP32973.1"/>
    </source>
</evidence>
<evidence type="ECO:0000313" key="3">
    <source>
        <dbReference type="Proteomes" id="UP000031443"/>
    </source>
</evidence>
<name>M7BLS9_CHEMY</name>
<sequence>MSSLPAGLAGGDRSSGDRFITSRRDKSTPERFPVASCPPPPREAQAELTGERQQLTHRSEDTTGHKKSTPLSDAVTDLTLSIDSSVNGRGSPVNIATASH</sequence>
<dbReference type="EMBL" id="KB537797">
    <property type="protein sequence ID" value="EMP32973.1"/>
    <property type="molecule type" value="Genomic_DNA"/>
</dbReference>
<dbReference type="AlphaFoldDB" id="M7BLS9"/>
<reference evidence="3" key="1">
    <citation type="journal article" date="2013" name="Nat. Genet.">
        <title>The draft genomes of soft-shell turtle and green sea turtle yield insights into the development and evolution of the turtle-specific body plan.</title>
        <authorList>
            <person name="Wang Z."/>
            <person name="Pascual-Anaya J."/>
            <person name="Zadissa A."/>
            <person name="Li W."/>
            <person name="Niimura Y."/>
            <person name="Huang Z."/>
            <person name="Li C."/>
            <person name="White S."/>
            <person name="Xiong Z."/>
            <person name="Fang D."/>
            <person name="Wang B."/>
            <person name="Ming Y."/>
            <person name="Chen Y."/>
            <person name="Zheng Y."/>
            <person name="Kuraku S."/>
            <person name="Pignatelli M."/>
            <person name="Herrero J."/>
            <person name="Beal K."/>
            <person name="Nozawa M."/>
            <person name="Li Q."/>
            <person name="Wang J."/>
            <person name="Zhang H."/>
            <person name="Yu L."/>
            <person name="Shigenobu S."/>
            <person name="Wang J."/>
            <person name="Liu J."/>
            <person name="Flicek P."/>
            <person name="Searle S."/>
            <person name="Wang J."/>
            <person name="Kuratani S."/>
            <person name="Yin Y."/>
            <person name="Aken B."/>
            <person name="Zhang G."/>
            <person name="Irie N."/>
        </authorList>
    </citation>
    <scope>NUCLEOTIDE SEQUENCE [LARGE SCALE GENOMIC DNA]</scope>
</reference>
<feature type="region of interest" description="Disordered" evidence="1">
    <location>
        <begin position="1"/>
        <end position="74"/>
    </location>
</feature>
<accession>M7BLS9</accession>
<keyword evidence="3" id="KW-1185">Reference proteome</keyword>
<gene>
    <name evidence="2" type="ORF">UY3_09885</name>
</gene>